<reference evidence="1 2" key="1">
    <citation type="submission" date="2019-11" db="EMBL/GenBank/DDBJ databases">
        <title>Whole genome sequence of Oryza granulata.</title>
        <authorList>
            <person name="Li W."/>
        </authorList>
    </citation>
    <scope>NUCLEOTIDE SEQUENCE [LARGE SCALE GENOMIC DNA]</scope>
    <source>
        <strain evidence="2">cv. Menghai</strain>
        <tissue evidence="1">Leaf</tissue>
    </source>
</reference>
<organism evidence="1 2">
    <name type="scientific">Oryza meyeriana var. granulata</name>
    <dbReference type="NCBI Taxonomy" id="110450"/>
    <lineage>
        <taxon>Eukaryota</taxon>
        <taxon>Viridiplantae</taxon>
        <taxon>Streptophyta</taxon>
        <taxon>Embryophyta</taxon>
        <taxon>Tracheophyta</taxon>
        <taxon>Spermatophyta</taxon>
        <taxon>Magnoliopsida</taxon>
        <taxon>Liliopsida</taxon>
        <taxon>Poales</taxon>
        <taxon>Poaceae</taxon>
        <taxon>BOP clade</taxon>
        <taxon>Oryzoideae</taxon>
        <taxon>Oryzeae</taxon>
        <taxon>Oryzinae</taxon>
        <taxon>Oryza</taxon>
        <taxon>Oryza meyeriana</taxon>
    </lineage>
</organism>
<accession>A0A6G1CCE9</accession>
<dbReference type="Proteomes" id="UP000479710">
    <property type="component" value="Unassembled WGS sequence"/>
</dbReference>
<evidence type="ECO:0000313" key="2">
    <source>
        <dbReference type="Proteomes" id="UP000479710"/>
    </source>
</evidence>
<keyword evidence="2" id="KW-1185">Reference proteome</keyword>
<sequence length="62" mass="6984">MMQLQCELLMGNKLIKLASRHATAMAIDLVDEMRAVRPVQALLQLNEMYLLLLPLLVSSLSM</sequence>
<dbReference type="EMBL" id="SPHZ02000009">
    <property type="protein sequence ID" value="KAF0898158.1"/>
    <property type="molecule type" value="Genomic_DNA"/>
</dbReference>
<protein>
    <submittedName>
        <fullName evidence="1">Uncharacterized protein</fullName>
    </submittedName>
</protein>
<gene>
    <name evidence="1" type="ORF">E2562_001805</name>
</gene>
<name>A0A6G1CCE9_9ORYZ</name>
<proteinExistence type="predicted"/>
<dbReference type="AlphaFoldDB" id="A0A6G1CCE9"/>
<evidence type="ECO:0000313" key="1">
    <source>
        <dbReference type="EMBL" id="KAF0898158.1"/>
    </source>
</evidence>
<comment type="caution">
    <text evidence="1">The sequence shown here is derived from an EMBL/GenBank/DDBJ whole genome shotgun (WGS) entry which is preliminary data.</text>
</comment>